<keyword evidence="3" id="KW-1185">Reference proteome</keyword>
<organism evidence="2 3">
    <name type="scientific">Necator americanus</name>
    <name type="common">Human hookworm</name>
    <dbReference type="NCBI Taxonomy" id="51031"/>
    <lineage>
        <taxon>Eukaryota</taxon>
        <taxon>Metazoa</taxon>
        <taxon>Ecdysozoa</taxon>
        <taxon>Nematoda</taxon>
        <taxon>Chromadorea</taxon>
        <taxon>Rhabditida</taxon>
        <taxon>Rhabditina</taxon>
        <taxon>Rhabditomorpha</taxon>
        <taxon>Strongyloidea</taxon>
        <taxon>Ancylostomatidae</taxon>
        <taxon>Bunostominae</taxon>
        <taxon>Necator</taxon>
    </lineage>
</organism>
<comment type="caution">
    <text evidence="2">The sequence shown here is derived from an EMBL/GenBank/DDBJ whole genome shotgun (WGS) entry which is preliminary data.</text>
</comment>
<dbReference type="SUPFAM" id="SSF48350">
    <property type="entry name" value="GTPase activation domain, GAP"/>
    <property type="match status" value="1"/>
</dbReference>
<accession>A0ABR1EQY0</accession>
<evidence type="ECO:0000313" key="2">
    <source>
        <dbReference type="EMBL" id="KAK6764973.1"/>
    </source>
</evidence>
<dbReference type="Proteomes" id="UP001303046">
    <property type="component" value="Unassembled WGS sequence"/>
</dbReference>
<name>A0ABR1EQY0_NECAM</name>
<dbReference type="InterPro" id="IPR008936">
    <property type="entry name" value="Rho_GTPase_activation_prot"/>
</dbReference>
<reference evidence="2 3" key="1">
    <citation type="submission" date="2023-08" db="EMBL/GenBank/DDBJ databases">
        <title>A Necator americanus chromosomal reference genome.</title>
        <authorList>
            <person name="Ilik V."/>
            <person name="Petrzelkova K.J."/>
            <person name="Pardy F."/>
            <person name="Fuh T."/>
            <person name="Niatou-Singa F.S."/>
            <person name="Gouil Q."/>
            <person name="Baker L."/>
            <person name="Ritchie M.E."/>
            <person name="Jex A.R."/>
            <person name="Gazzola D."/>
            <person name="Li H."/>
            <person name="Toshio Fujiwara R."/>
            <person name="Zhan B."/>
            <person name="Aroian R.V."/>
            <person name="Pafco B."/>
            <person name="Schwarz E.M."/>
        </authorList>
    </citation>
    <scope>NUCLEOTIDE SEQUENCE [LARGE SCALE GENOMIC DNA]</scope>
    <source>
        <strain evidence="2 3">Aroian</strain>
        <tissue evidence="2">Whole animal</tissue>
    </source>
</reference>
<gene>
    <name evidence="2" type="primary">Necator_chrX.g25221</name>
    <name evidence="2" type="ORF">RB195_025055</name>
</gene>
<evidence type="ECO:0000259" key="1">
    <source>
        <dbReference type="PROSITE" id="PS50238"/>
    </source>
</evidence>
<sequence length="99" mass="11273">MTAKNLAIVWAPNLFRAPPVIDGDDSHLLNGLDVHTSLCCYLITNSTPIFVEEIGDPVNIPRNLENQHRNSGESYLAEKWEKLASEFYKVLHELLPWNK</sequence>
<feature type="domain" description="Rho-GAP" evidence="1">
    <location>
        <begin position="1"/>
        <end position="50"/>
    </location>
</feature>
<dbReference type="PROSITE" id="PS50238">
    <property type="entry name" value="RHOGAP"/>
    <property type="match status" value="1"/>
</dbReference>
<proteinExistence type="predicted"/>
<evidence type="ECO:0000313" key="3">
    <source>
        <dbReference type="Proteomes" id="UP001303046"/>
    </source>
</evidence>
<dbReference type="EMBL" id="JAVFWL010000006">
    <property type="protein sequence ID" value="KAK6764973.1"/>
    <property type="molecule type" value="Genomic_DNA"/>
</dbReference>
<protein>
    <recommendedName>
        <fullName evidence="1">Rho-GAP domain-containing protein</fullName>
    </recommendedName>
</protein>
<dbReference type="InterPro" id="IPR000198">
    <property type="entry name" value="RhoGAP_dom"/>
</dbReference>
<dbReference type="Gene3D" id="1.10.555.10">
    <property type="entry name" value="Rho GTPase activation protein"/>
    <property type="match status" value="1"/>
</dbReference>